<evidence type="ECO:0000256" key="6">
    <source>
        <dbReference type="PIRSR" id="PIRSR600101-2"/>
    </source>
</evidence>
<evidence type="ECO:0000256" key="1">
    <source>
        <dbReference type="ARBA" id="ARBA00001049"/>
    </source>
</evidence>
<feature type="signal peptide" evidence="8">
    <location>
        <begin position="1"/>
        <end position="22"/>
    </location>
</feature>
<evidence type="ECO:0000256" key="3">
    <source>
        <dbReference type="ARBA" id="ARBA00023315"/>
    </source>
</evidence>
<evidence type="ECO:0000256" key="4">
    <source>
        <dbReference type="ARBA" id="ARBA00047417"/>
    </source>
</evidence>
<dbReference type="SUPFAM" id="SSF56235">
    <property type="entry name" value="N-terminal nucleophile aminohydrolases (Ntn hydrolases)"/>
    <property type="match status" value="1"/>
</dbReference>
<keyword evidence="3 7" id="KW-0012">Acyltransferase</keyword>
<dbReference type="Gene3D" id="3.60.20.40">
    <property type="match status" value="1"/>
</dbReference>
<feature type="chain" id="PRO_5016992670" description="Glutathione hydrolase proenzyme" evidence="8">
    <location>
        <begin position="23"/>
        <end position="555"/>
    </location>
</feature>
<name>A0A370DYY2_9GAMM</name>
<dbReference type="InterPro" id="IPR043138">
    <property type="entry name" value="GGT_lsub"/>
</dbReference>
<sequence length="555" mass="59156">MKAPFWSLFFCFILSLSSVAAAGGKPSAAAIASAHPLATEAGHRILDAGGNAFDAAVAVSAVLAVVEPYSSGIGGGGFWLLHRASDGFEVMVDGRERAPLAAHRDLYLDESGKVKPGLSINGPLAAGIPGEPAALVHIAEKYGRLPLKTSLAPAVRLARDGFPVDDFYLRMAGWRLKALRQGGDAKGIFLNDGELPAVDVLLRQPDLSRTLAVLAEKGREGFYQGEVASRLVEGVRQAGGIWTLKDLQEYQIIEREPVRGEYRGLKITSAALPSSGGIVLVNMLNMLQGLGLESADEATRIHLIIEAMRRAYRDRADYMGDPDFVDVPVEALIHPWYAAGLARDIQRDRATPSVGNAGGSAEGRDTTHFSILDREGNRVSATLSINYPFGSGFVPPGTGVLLNDEMDDFSARPGIPNVYGLVGGEANAIAPGKRMLSSMSPTFAASEEGVAILGTPGGSRIITMLLLGVLELADGKGPQAWVNRPRFHHQYLPDQVQFEPGALEDGVRTKLSAMGHSLKPLDSSYGNMQAVYWNRRSGEVSAVSDPRGIGEAQVR</sequence>
<dbReference type="EMBL" id="QFXD01000105">
    <property type="protein sequence ID" value="RDH91651.1"/>
    <property type="molecule type" value="Genomic_DNA"/>
</dbReference>
<feature type="active site" description="Nucleophile" evidence="5">
    <location>
        <position position="366"/>
    </location>
</feature>
<dbReference type="Proteomes" id="UP000255508">
    <property type="component" value="Unassembled WGS sequence"/>
</dbReference>
<feature type="binding site" evidence="6">
    <location>
        <begin position="384"/>
        <end position="386"/>
    </location>
    <ligand>
        <name>L-glutamate</name>
        <dbReference type="ChEBI" id="CHEBI:29985"/>
    </ligand>
</feature>
<dbReference type="GO" id="GO:0036374">
    <property type="term" value="F:glutathione hydrolase activity"/>
    <property type="evidence" value="ECO:0007669"/>
    <property type="project" value="UniProtKB-UniRule"/>
</dbReference>
<comment type="caution">
    <text evidence="9">The sequence shown here is derived from an EMBL/GenBank/DDBJ whole genome shotgun (WGS) entry which is preliminary data.</text>
</comment>
<feature type="binding site" evidence="6">
    <location>
        <position position="458"/>
    </location>
    <ligand>
        <name>L-glutamate</name>
        <dbReference type="ChEBI" id="CHEBI:29985"/>
    </ligand>
</feature>
<dbReference type="PRINTS" id="PR01210">
    <property type="entry name" value="GGTRANSPTASE"/>
</dbReference>
<dbReference type="AlphaFoldDB" id="A0A370DYY2"/>
<dbReference type="InterPro" id="IPR029055">
    <property type="entry name" value="Ntn_hydrolases_N"/>
</dbReference>
<feature type="binding site" evidence="6">
    <location>
        <begin position="437"/>
        <end position="438"/>
    </location>
    <ligand>
        <name>L-glutamate</name>
        <dbReference type="ChEBI" id="CHEBI:29985"/>
    </ligand>
</feature>
<evidence type="ECO:0000256" key="2">
    <source>
        <dbReference type="ARBA" id="ARBA00001089"/>
    </source>
</evidence>
<dbReference type="Gene3D" id="1.10.246.130">
    <property type="match status" value="1"/>
</dbReference>
<organism evidence="9 10">
    <name type="scientific">endosymbiont of Lamellibrachia luymesi</name>
    <dbReference type="NCBI Taxonomy" id="2200907"/>
    <lineage>
        <taxon>Bacteria</taxon>
        <taxon>Pseudomonadati</taxon>
        <taxon>Pseudomonadota</taxon>
        <taxon>Gammaproteobacteria</taxon>
        <taxon>sulfur-oxidizing symbionts</taxon>
    </lineage>
</organism>
<comment type="catalytic activity">
    <reaction evidence="1 7">
        <text>an S-substituted glutathione + H2O = an S-substituted L-cysteinylglycine + L-glutamate</text>
        <dbReference type="Rhea" id="RHEA:59468"/>
        <dbReference type="ChEBI" id="CHEBI:15377"/>
        <dbReference type="ChEBI" id="CHEBI:29985"/>
        <dbReference type="ChEBI" id="CHEBI:90779"/>
        <dbReference type="ChEBI" id="CHEBI:143103"/>
        <dbReference type="EC" id="3.4.19.13"/>
    </reaction>
</comment>
<dbReference type="EC" id="3.4.19.13" evidence="7"/>
<protein>
    <recommendedName>
        <fullName evidence="7">Glutathione hydrolase proenzyme</fullName>
        <ecNumber evidence="7">2.3.2.2</ecNumber>
        <ecNumber evidence="7">3.4.19.13</ecNumber>
    </recommendedName>
    <component>
        <recommendedName>
            <fullName evidence="7">Glutathione hydrolase large chain</fullName>
        </recommendedName>
    </component>
    <component>
        <recommendedName>
            <fullName evidence="7">Glutathione hydrolase small chain</fullName>
        </recommendedName>
    </component>
</protein>
<keyword evidence="7 9" id="KW-0808">Transferase</keyword>
<comment type="catalytic activity">
    <reaction evidence="4 7">
        <text>an N-terminal (5-L-glutamyl)-[peptide] + an alpha-amino acid = 5-L-glutamyl amino acid + an N-terminal L-alpha-aminoacyl-[peptide]</text>
        <dbReference type="Rhea" id="RHEA:23904"/>
        <dbReference type="Rhea" id="RHEA-COMP:9780"/>
        <dbReference type="Rhea" id="RHEA-COMP:9795"/>
        <dbReference type="ChEBI" id="CHEBI:77644"/>
        <dbReference type="ChEBI" id="CHEBI:78597"/>
        <dbReference type="ChEBI" id="CHEBI:78599"/>
        <dbReference type="ChEBI" id="CHEBI:78608"/>
        <dbReference type="EC" id="2.3.2.2"/>
    </reaction>
</comment>
<evidence type="ECO:0000313" key="10">
    <source>
        <dbReference type="Proteomes" id="UP000255508"/>
    </source>
</evidence>
<dbReference type="GO" id="GO:0006750">
    <property type="term" value="P:glutathione biosynthetic process"/>
    <property type="evidence" value="ECO:0007669"/>
    <property type="project" value="UniProtKB-KW"/>
</dbReference>
<dbReference type="GO" id="GO:0103068">
    <property type="term" value="F:leukotriene C4 gamma-glutamyl transferase activity"/>
    <property type="evidence" value="ECO:0007669"/>
    <property type="project" value="UniProtKB-EC"/>
</dbReference>
<comment type="PTM">
    <text evidence="7">Cleaved by autocatalysis into a large and a small subunit.</text>
</comment>
<keyword evidence="7" id="KW-0378">Hydrolase</keyword>
<keyword evidence="7" id="KW-0317">Glutathione biosynthesis</keyword>
<dbReference type="PANTHER" id="PTHR43199">
    <property type="entry name" value="GLUTATHIONE HYDROLASE"/>
    <property type="match status" value="1"/>
</dbReference>
<dbReference type="InterPro" id="IPR000101">
    <property type="entry name" value="GGT_peptidase"/>
</dbReference>
<gene>
    <name evidence="9" type="primary">ggt</name>
    <name evidence="9" type="ORF">DIZ79_05560</name>
</gene>
<dbReference type="EC" id="2.3.2.2" evidence="7"/>
<dbReference type="UniPathway" id="UPA00204"/>
<dbReference type="PANTHER" id="PTHR43199:SF6">
    <property type="entry name" value="GLUTATHIONE HYDROLASE PROENZYME"/>
    <property type="match status" value="1"/>
</dbReference>
<comment type="catalytic activity">
    <reaction evidence="2 7">
        <text>glutathione + H2O = L-cysteinylglycine + L-glutamate</text>
        <dbReference type="Rhea" id="RHEA:28807"/>
        <dbReference type="ChEBI" id="CHEBI:15377"/>
        <dbReference type="ChEBI" id="CHEBI:29985"/>
        <dbReference type="ChEBI" id="CHEBI:57925"/>
        <dbReference type="ChEBI" id="CHEBI:61694"/>
        <dbReference type="EC" id="3.4.19.13"/>
    </reaction>
</comment>
<evidence type="ECO:0000256" key="8">
    <source>
        <dbReference type="SAM" id="SignalP"/>
    </source>
</evidence>
<evidence type="ECO:0000256" key="5">
    <source>
        <dbReference type="PIRSR" id="PIRSR600101-1"/>
    </source>
</evidence>
<feature type="binding site" evidence="6">
    <location>
        <position position="95"/>
    </location>
    <ligand>
        <name>L-glutamate</name>
        <dbReference type="ChEBI" id="CHEBI:29985"/>
    </ligand>
</feature>
<dbReference type="InterPro" id="IPR051792">
    <property type="entry name" value="GGT_bact"/>
</dbReference>
<reference evidence="9 10" key="1">
    <citation type="journal article" date="2018" name="ISME J.">
        <title>Endosymbiont genomes yield clues of tubeworm success.</title>
        <authorList>
            <person name="Li Y."/>
            <person name="Liles M.R."/>
            <person name="Halanych K.M."/>
        </authorList>
    </citation>
    <scope>NUCLEOTIDE SEQUENCE [LARGE SCALE GENOMIC DNA]</scope>
    <source>
        <strain evidence="9">A1422</strain>
    </source>
</reference>
<dbReference type="GO" id="GO:0006751">
    <property type="term" value="P:glutathione catabolic process"/>
    <property type="evidence" value="ECO:0007669"/>
    <property type="project" value="UniProtKB-UniRule"/>
</dbReference>
<evidence type="ECO:0000256" key="7">
    <source>
        <dbReference type="RuleBase" id="RU368036"/>
    </source>
</evidence>
<accession>A0A370DYY2</accession>
<comment type="similarity">
    <text evidence="7">Belongs to the gamma-glutamyltransferase family.</text>
</comment>
<proteinExistence type="inferred from homology"/>
<comment type="pathway">
    <text evidence="7">Sulfur metabolism; glutathione metabolism.</text>
</comment>
<keyword evidence="7" id="KW-0865">Zymogen</keyword>
<dbReference type="Pfam" id="PF01019">
    <property type="entry name" value="G_glu_transpept"/>
    <property type="match status" value="1"/>
</dbReference>
<keyword evidence="8" id="KW-0732">Signal</keyword>
<evidence type="ECO:0000313" key="9">
    <source>
        <dbReference type="EMBL" id="RDH91651.1"/>
    </source>
</evidence>
<dbReference type="InterPro" id="IPR043137">
    <property type="entry name" value="GGT_ssub_C"/>
</dbReference>
<dbReference type="NCBIfam" id="TIGR00066">
    <property type="entry name" value="g_glut_trans"/>
    <property type="match status" value="1"/>
</dbReference>
<comment type="subunit">
    <text evidence="7">This enzyme consists of two polypeptide chains, which are synthesized in precursor form from a single polypeptide.</text>
</comment>
<feature type="binding site" evidence="6">
    <location>
        <position position="408"/>
    </location>
    <ligand>
        <name>L-glutamate</name>
        <dbReference type="ChEBI" id="CHEBI:29985"/>
    </ligand>
</feature>